<gene>
    <name evidence="2" type="ORF">Ark11_1567</name>
</gene>
<organism evidence="2 3">
    <name type="scientific">Candidatus Ichthyocystis hellenicum</name>
    <dbReference type="NCBI Taxonomy" id="1561003"/>
    <lineage>
        <taxon>Bacteria</taxon>
        <taxon>Pseudomonadati</taxon>
        <taxon>Pseudomonadota</taxon>
        <taxon>Betaproteobacteria</taxon>
        <taxon>Burkholderiales</taxon>
        <taxon>Candidatus Ichthyocystis</taxon>
    </lineage>
</organism>
<keyword evidence="1" id="KW-0812">Transmembrane</keyword>
<evidence type="ECO:0000313" key="2">
    <source>
        <dbReference type="EMBL" id="CUT18361.1"/>
    </source>
</evidence>
<accession>A0A0S4M3K4</accession>
<evidence type="ECO:0000313" key="3">
    <source>
        <dbReference type="Proteomes" id="UP000198651"/>
    </source>
</evidence>
<reference evidence="3" key="1">
    <citation type="submission" date="2015-11" db="EMBL/GenBank/DDBJ databases">
        <authorList>
            <person name="Seth-Smith H.M.B."/>
        </authorList>
    </citation>
    <scope>NUCLEOTIDE SEQUENCE [LARGE SCALE GENOMIC DNA]</scope>
    <source>
        <strain evidence="3">2013Ark11</strain>
    </source>
</reference>
<evidence type="ECO:0000256" key="1">
    <source>
        <dbReference type="SAM" id="Phobius"/>
    </source>
</evidence>
<protein>
    <submittedName>
        <fullName evidence="2">Putative membrane protein</fullName>
    </submittedName>
</protein>
<dbReference type="AlphaFoldDB" id="A0A0S4M3K4"/>
<dbReference type="EMBL" id="LN906597">
    <property type="protein sequence ID" value="CUT18361.1"/>
    <property type="molecule type" value="Genomic_DNA"/>
</dbReference>
<sequence>MSLSLTVEYYNLCAKQENSGIGSCQSNSTVCDARGSMRFCDESSDINYMFHKECCSSIFSYLLNPGDPLTTTVAPKISKSTIAPISNNSTVFTTALDAVSEIMNFTSVESTDYTTTKIDQISHVSTTLPVVLVVFLFLSIAVLAFLGYRTYKSSKLNPFQPVPIYDYEENSNEEEDIV</sequence>
<proteinExistence type="predicted"/>
<feature type="transmembrane region" description="Helical" evidence="1">
    <location>
        <begin position="128"/>
        <end position="148"/>
    </location>
</feature>
<name>A0A0S4M3K4_9BURK</name>
<keyword evidence="1" id="KW-0472">Membrane</keyword>
<keyword evidence="3" id="KW-1185">Reference proteome</keyword>
<dbReference type="RefSeq" id="WP_092490725.1">
    <property type="nucleotide sequence ID" value="NZ_LN906597.1"/>
</dbReference>
<keyword evidence="1" id="KW-1133">Transmembrane helix</keyword>
<dbReference type="Proteomes" id="UP000198651">
    <property type="component" value="Chromosome I"/>
</dbReference>